<evidence type="ECO:0000256" key="1">
    <source>
        <dbReference type="SAM" id="MobiDB-lite"/>
    </source>
</evidence>
<dbReference type="EMBL" id="CH479190">
    <property type="protein sequence ID" value="EDW25964.1"/>
    <property type="molecule type" value="Genomic_DNA"/>
</dbReference>
<keyword evidence="3" id="KW-1185">Reference proteome</keyword>
<sequence>MSNASTAKGTFTFRQFCDNTIDNSATTYETSTLIDLCRRVKSNGGGGEGIGTVKLASQLFTNTTASAIRQPLLQEAYSDEDLGQAATTFTVREVQEVTATLGNGKAAGHDGVSNAALKCRVSSYPAEGTNSMETTEACSGTQARQGPKRPIDLSYD</sequence>
<evidence type="ECO:0000313" key="2">
    <source>
        <dbReference type="EMBL" id="EDW25964.1"/>
    </source>
</evidence>
<dbReference type="HOGENOM" id="CLU_1688590_0_0_1"/>
<reference evidence="2 3" key="1">
    <citation type="journal article" date="2007" name="Nature">
        <title>Evolution of genes and genomes on the Drosophila phylogeny.</title>
        <authorList>
            <consortium name="Drosophila 12 Genomes Consortium"/>
            <person name="Clark A.G."/>
            <person name="Eisen M.B."/>
            <person name="Smith D.R."/>
            <person name="Bergman C.M."/>
            <person name="Oliver B."/>
            <person name="Markow T.A."/>
            <person name="Kaufman T.C."/>
            <person name="Kellis M."/>
            <person name="Gelbart W."/>
            <person name="Iyer V.N."/>
            <person name="Pollard D.A."/>
            <person name="Sackton T.B."/>
            <person name="Larracuente A.M."/>
            <person name="Singh N.D."/>
            <person name="Abad J.P."/>
            <person name="Abt D.N."/>
            <person name="Adryan B."/>
            <person name="Aguade M."/>
            <person name="Akashi H."/>
            <person name="Anderson W.W."/>
            <person name="Aquadro C.F."/>
            <person name="Ardell D.H."/>
            <person name="Arguello R."/>
            <person name="Artieri C.G."/>
            <person name="Barbash D.A."/>
            <person name="Barker D."/>
            <person name="Barsanti P."/>
            <person name="Batterham P."/>
            <person name="Batzoglou S."/>
            <person name="Begun D."/>
            <person name="Bhutkar A."/>
            <person name="Blanco E."/>
            <person name="Bosak S.A."/>
            <person name="Bradley R.K."/>
            <person name="Brand A.D."/>
            <person name="Brent M.R."/>
            <person name="Brooks A.N."/>
            <person name="Brown R.H."/>
            <person name="Butlin R.K."/>
            <person name="Caggese C."/>
            <person name="Calvi B.R."/>
            <person name="Bernardo de Carvalho A."/>
            <person name="Caspi A."/>
            <person name="Castrezana S."/>
            <person name="Celniker S.E."/>
            <person name="Chang J.L."/>
            <person name="Chapple C."/>
            <person name="Chatterji S."/>
            <person name="Chinwalla A."/>
            <person name="Civetta A."/>
            <person name="Clifton S.W."/>
            <person name="Comeron J.M."/>
            <person name="Costello J.C."/>
            <person name="Coyne J.A."/>
            <person name="Daub J."/>
            <person name="David R.G."/>
            <person name="Delcher A.L."/>
            <person name="Delehaunty K."/>
            <person name="Do C.B."/>
            <person name="Ebling H."/>
            <person name="Edwards K."/>
            <person name="Eickbush T."/>
            <person name="Evans J.D."/>
            <person name="Filipski A."/>
            <person name="Findeiss S."/>
            <person name="Freyhult E."/>
            <person name="Fulton L."/>
            <person name="Fulton R."/>
            <person name="Garcia A.C."/>
            <person name="Gardiner A."/>
            <person name="Garfield D.A."/>
            <person name="Garvin B.E."/>
            <person name="Gibson G."/>
            <person name="Gilbert D."/>
            <person name="Gnerre S."/>
            <person name="Godfrey J."/>
            <person name="Good R."/>
            <person name="Gotea V."/>
            <person name="Gravely B."/>
            <person name="Greenberg A.J."/>
            <person name="Griffiths-Jones S."/>
            <person name="Gross S."/>
            <person name="Guigo R."/>
            <person name="Gustafson E.A."/>
            <person name="Haerty W."/>
            <person name="Hahn M.W."/>
            <person name="Halligan D.L."/>
            <person name="Halpern A.L."/>
            <person name="Halter G.M."/>
            <person name="Han M.V."/>
            <person name="Heger A."/>
            <person name="Hillier L."/>
            <person name="Hinrichs A.S."/>
            <person name="Holmes I."/>
            <person name="Hoskins R.A."/>
            <person name="Hubisz M.J."/>
            <person name="Hultmark D."/>
            <person name="Huntley M.A."/>
            <person name="Jaffe D.B."/>
            <person name="Jagadeeshan S."/>
            <person name="Jeck W.R."/>
            <person name="Johnson J."/>
            <person name="Jones C.D."/>
            <person name="Jordan W.C."/>
            <person name="Karpen G.H."/>
            <person name="Kataoka E."/>
            <person name="Keightley P.D."/>
            <person name="Kheradpour P."/>
            <person name="Kirkness E.F."/>
            <person name="Koerich L.B."/>
            <person name="Kristiansen K."/>
            <person name="Kudrna D."/>
            <person name="Kulathinal R.J."/>
            <person name="Kumar S."/>
            <person name="Kwok R."/>
            <person name="Lander E."/>
            <person name="Langley C.H."/>
            <person name="Lapoint R."/>
            <person name="Lazzaro B.P."/>
            <person name="Lee S.J."/>
            <person name="Levesque L."/>
            <person name="Li R."/>
            <person name="Lin C.F."/>
            <person name="Lin M.F."/>
            <person name="Lindblad-Toh K."/>
            <person name="Llopart A."/>
            <person name="Long M."/>
            <person name="Low L."/>
            <person name="Lozovsky E."/>
            <person name="Lu J."/>
            <person name="Luo M."/>
            <person name="Machado C.A."/>
            <person name="Makalowski W."/>
            <person name="Marzo M."/>
            <person name="Matsuda M."/>
            <person name="Matzkin L."/>
            <person name="McAllister B."/>
            <person name="McBride C.S."/>
            <person name="McKernan B."/>
            <person name="McKernan K."/>
            <person name="Mendez-Lago M."/>
            <person name="Minx P."/>
            <person name="Mollenhauer M.U."/>
            <person name="Montooth K."/>
            <person name="Mount S.M."/>
            <person name="Mu X."/>
            <person name="Myers E."/>
            <person name="Negre B."/>
            <person name="Newfeld S."/>
            <person name="Nielsen R."/>
            <person name="Noor M.A."/>
            <person name="O'Grady P."/>
            <person name="Pachter L."/>
            <person name="Papaceit M."/>
            <person name="Parisi M.J."/>
            <person name="Parisi M."/>
            <person name="Parts L."/>
            <person name="Pedersen J.S."/>
            <person name="Pesole G."/>
            <person name="Phillippy A.M."/>
            <person name="Ponting C.P."/>
            <person name="Pop M."/>
            <person name="Porcelli D."/>
            <person name="Powell J.R."/>
            <person name="Prohaska S."/>
            <person name="Pruitt K."/>
            <person name="Puig M."/>
            <person name="Quesneville H."/>
            <person name="Ram K.R."/>
            <person name="Rand D."/>
            <person name="Rasmussen M.D."/>
            <person name="Reed L.K."/>
            <person name="Reenan R."/>
            <person name="Reily A."/>
            <person name="Remington K.A."/>
            <person name="Rieger T.T."/>
            <person name="Ritchie M.G."/>
            <person name="Robin C."/>
            <person name="Rogers Y.H."/>
            <person name="Rohde C."/>
            <person name="Rozas J."/>
            <person name="Rubenfield M.J."/>
            <person name="Ruiz A."/>
            <person name="Russo S."/>
            <person name="Salzberg S.L."/>
            <person name="Sanchez-Gracia A."/>
            <person name="Saranga D.J."/>
            <person name="Sato H."/>
            <person name="Schaeffer S.W."/>
            <person name="Schatz M.C."/>
            <person name="Schlenke T."/>
            <person name="Schwartz R."/>
            <person name="Segarra C."/>
            <person name="Singh R.S."/>
            <person name="Sirot L."/>
            <person name="Sirota M."/>
            <person name="Sisneros N.B."/>
            <person name="Smith C.D."/>
            <person name="Smith T.F."/>
            <person name="Spieth J."/>
            <person name="Stage D.E."/>
            <person name="Stark A."/>
            <person name="Stephan W."/>
            <person name="Strausberg R.L."/>
            <person name="Strempel S."/>
            <person name="Sturgill D."/>
            <person name="Sutton G."/>
            <person name="Sutton G.G."/>
            <person name="Tao W."/>
            <person name="Teichmann S."/>
            <person name="Tobari Y.N."/>
            <person name="Tomimura Y."/>
            <person name="Tsolas J.M."/>
            <person name="Valente V.L."/>
            <person name="Venter E."/>
            <person name="Venter J.C."/>
            <person name="Vicario S."/>
            <person name="Vieira F.G."/>
            <person name="Vilella A.J."/>
            <person name="Villasante A."/>
            <person name="Walenz B."/>
            <person name="Wang J."/>
            <person name="Wasserman M."/>
            <person name="Watts T."/>
            <person name="Wilson D."/>
            <person name="Wilson R.K."/>
            <person name="Wing R.A."/>
            <person name="Wolfner M.F."/>
            <person name="Wong A."/>
            <person name="Wong G.K."/>
            <person name="Wu C.I."/>
            <person name="Wu G."/>
            <person name="Yamamoto D."/>
            <person name="Yang H.P."/>
            <person name="Yang S.P."/>
            <person name="Yorke J.A."/>
            <person name="Yoshida K."/>
            <person name="Zdobnov E."/>
            <person name="Zhang P."/>
            <person name="Zhang Y."/>
            <person name="Zimin A.V."/>
            <person name="Baldwin J."/>
            <person name="Abdouelleil A."/>
            <person name="Abdulkadir J."/>
            <person name="Abebe A."/>
            <person name="Abera B."/>
            <person name="Abreu J."/>
            <person name="Acer S.C."/>
            <person name="Aftuck L."/>
            <person name="Alexander A."/>
            <person name="An P."/>
            <person name="Anderson E."/>
            <person name="Anderson S."/>
            <person name="Arachi H."/>
            <person name="Azer M."/>
            <person name="Bachantsang P."/>
            <person name="Barry A."/>
            <person name="Bayul T."/>
            <person name="Berlin A."/>
            <person name="Bessette D."/>
            <person name="Bloom T."/>
            <person name="Blye J."/>
            <person name="Boguslavskiy L."/>
            <person name="Bonnet C."/>
            <person name="Boukhgalter B."/>
            <person name="Bourzgui I."/>
            <person name="Brown A."/>
            <person name="Cahill P."/>
            <person name="Channer S."/>
            <person name="Cheshatsang Y."/>
            <person name="Chuda L."/>
            <person name="Citroen M."/>
            <person name="Collymore A."/>
            <person name="Cooke P."/>
            <person name="Costello M."/>
            <person name="D'Aco K."/>
            <person name="Daza R."/>
            <person name="De Haan G."/>
            <person name="DeGray S."/>
            <person name="DeMaso C."/>
            <person name="Dhargay N."/>
            <person name="Dooley K."/>
            <person name="Dooley E."/>
            <person name="Doricent M."/>
            <person name="Dorje P."/>
            <person name="Dorjee K."/>
            <person name="Dupes A."/>
            <person name="Elong R."/>
            <person name="Falk J."/>
            <person name="Farina A."/>
            <person name="Faro S."/>
            <person name="Ferguson D."/>
            <person name="Fisher S."/>
            <person name="Foley C.D."/>
            <person name="Franke A."/>
            <person name="Friedrich D."/>
            <person name="Gadbois L."/>
            <person name="Gearin G."/>
            <person name="Gearin C.R."/>
            <person name="Giannoukos G."/>
            <person name="Goode T."/>
            <person name="Graham J."/>
            <person name="Grandbois E."/>
            <person name="Grewal S."/>
            <person name="Gyaltsen K."/>
            <person name="Hafez N."/>
            <person name="Hagos B."/>
            <person name="Hall J."/>
            <person name="Henson C."/>
            <person name="Hollinger A."/>
            <person name="Honan T."/>
            <person name="Huard M.D."/>
            <person name="Hughes L."/>
            <person name="Hurhula B."/>
            <person name="Husby M.E."/>
            <person name="Kamat A."/>
            <person name="Kanga B."/>
            <person name="Kashin S."/>
            <person name="Khazanovich D."/>
            <person name="Kisner P."/>
            <person name="Lance K."/>
            <person name="Lara M."/>
            <person name="Lee W."/>
            <person name="Lennon N."/>
            <person name="Letendre F."/>
            <person name="LeVine R."/>
            <person name="Lipovsky A."/>
            <person name="Liu X."/>
            <person name="Liu J."/>
            <person name="Liu S."/>
            <person name="Lokyitsang T."/>
            <person name="Lokyitsang Y."/>
            <person name="Lubonja R."/>
            <person name="Lui A."/>
            <person name="MacDonald P."/>
            <person name="Magnisalis V."/>
            <person name="Maru K."/>
            <person name="Matthews C."/>
            <person name="McCusker W."/>
            <person name="McDonough S."/>
            <person name="Mehta T."/>
            <person name="Meldrim J."/>
            <person name="Meneus L."/>
            <person name="Mihai O."/>
            <person name="Mihalev A."/>
            <person name="Mihova T."/>
            <person name="Mittelman R."/>
            <person name="Mlenga V."/>
            <person name="Montmayeur A."/>
            <person name="Mulrain L."/>
            <person name="Navidi A."/>
            <person name="Naylor J."/>
            <person name="Negash T."/>
            <person name="Nguyen T."/>
            <person name="Nguyen N."/>
            <person name="Nicol R."/>
            <person name="Norbu C."/>
            <person name="Norbu N."/>
            <person name="Novod N."/>
            <person name="O'Neill B."/>
            <person name="Osman S."/>
            <person name="Markiewicz E."/>
            <person name="Oyono O.L."/>
            <person name="Patti C."/>
            <person name="Phunkhang P."/>
            <person name="Pierre F."/>
            <person name="Priest M."/>
            <person name="Raghuraman S."/>
            <person name="Rege F."/>
            <person name="Reyes R."/>
            <person name="Rise C."/>
            <person name="Rogov P."/>
            <person name="Ross K."/>
            <person name="Ryan E."/>
            <person name="Settipalli S."/>
            <person name="Shea T."/>
            <person name="Sherpa N."/>
            <person name="Shi L."/>
            <person name="Shih D."/>
            <person name="Sparrow T."/>
            <person name="Spaulding J."/>
            <person name="Stalker J."/>
            <person name="Stange-Thomann N."/>
            <person name="Stavropoulos S."/>
            <person name="Stone C."/>
            <person name="Strader C."/>
            <person name="Tesfaye S."/>
            <person name="Thomson T."/>
            <person name="Thoulutsang Y."/>
            <person name="Thoulutsang D."/>
            <person name="Topham K."/>
            <person name="Topping I."/>
            <person name="Tsamla T."/>
            <person name="Vassiliev H."/>
            <person name="Vo A."/>
            <person name="Wangchuk T."/>
            <person name="Wangdi T."/>
            <person name="Weiand M."/>
            <person name="Wilkinson J."/>
            <person name="Wilson A."/>
            <person name="Yadav S."/>
            <person name="Young G."/>
            <person name="Yu Q."/>
            <person name="Zembek L."/>
            <person name="Zhong D."/>
            <person name="Zimmer A."/>
            <person name="Zwirko Z."/>
            <person name="Jaffe D.B."/>
            <person name="Alvarez P."/>
            <person name="Brockman W."/>
            <person name="Butler J."/>
            <person name="Chin C."/>
            <person name="Gnerre S."/>
            <person name="Grabherr M."/>
            <person name="Kleber M."/>
            <person name="Mauceli E."/>
            <person name="MacCallum I."/>
        </authorList>
    </citation>
    <scope>NUCLEOTIDE SEQUENCE [LARGE SCALE GENOMIC DNA]</scope>
    <source>
        <strain evidence="3">MSH-3 / Tucson 14011-0111.49</strain>
    </source>
</reference>
<protein>
    <submittedName>
        <fullName evidence="2">GL14208</fullName>
    </submittedName>
</protein>
<dbReference type="AlphaFoldDB" id="B4GTU4"/>
<feature type="region of interest" description="Disordered" evidence="1">
    <location>
        <begin position="126"/>
        <end position="156"/>
    </location>
</feature>
<organism evidence="3">
    <name type="scientific">Drosophila persimilis</name>
    <name type="common">Fruit fly</name>
    <dbReference type="NCBI Taxonomy" id="7234"/>
    <lineage>
        <taxon>Eukaryota</taxon>
        <taxon>Metazoa</taxon>
        <taxon>Ecdysozoa</taxon>
        <taxon>Arthropoda</taxon>
        <taxon>Hexapoda</taxon>
        <taxon>Insecta</taxon>
        <taxon>Pterygota</taxon>
        <taxon>Neoptera</taxon>
        <taxon>Endopterygota</taxon>
        <taxon>Diptera</taxon>
        <taxon>Brachycera</taxon>
        <taxon>Muscomorpha</taxon>
        <taxon>Ephydroidea</taxon>
        <taxon>Drosophilidae</taxon>
        <taxon>Drosophila</taxon>
        <taxon>Sophophora</taxon>
    </lineage>
</organism>
<feature type="compositionally biased region" description="Polar residues" evidence="1">
    <location>
        <begin position="128"/>
        <end position="144"/>
    </location>
</feature>
<dbReference type="OMA" id="FCDNTID"/>
<accession>B4GTU4</accession>
<evidence type="ECO:0000313" key="3">
    <source>
        <dbReference type="Proteomes" id="UP000008744"/>
    </source>
</evidence>
<gene>
    <name evidence="2" type="primary">Dper\GL14208</name>
    <name evidence="2" type="ORF">Dper_GL14208</name>
</gene>
<proteinExistence type="predicted"/>
<name>B4GTU4_DROPE</name>
<dbReference type="Proteomes" id="UP000008744">
    <property type="component" value="Unassembled WGS sequence"/>
</dbReference>